<accession>A0A812RYZ2</accession>
<evidence type="ECO:0000313" key="3">
    <source>
        <dbReference type="Proteomes" id="UP000604046"/>
    </source>
</evidence>
<name>A0A812RYZ2_9DINO</name>
<dbReference type="AlphaFoldDB" id="A0A812RYZ2"/>
<dbReference type="InterPro" id="IPR021467">
    <property type="entry name" value="DUF3119"/>
</dbReference>
<dbReference type="Pfam" id="PF11317">
    <property type="entry name" value="DUF3119"/>
    <property type="match status" value="1"/>
</dbReference>
<feature type="transmembrane region" description="Helical" evidence="1">
    <location>
        <begin position="686"/>
        <end position="706"/>
    </location>
</feature>
<keyword evidence="1" id="KW-0472">Membrane</keyword>
<protein>
    <submittedName>
        <fullName evidence="2">Uncharacterized protein</fullName>
    </submittedName>
</protein>
<proteinExistence type="predicted"/>
<dbReference type="PANTHER" id="PTHR35550">
    <property type="match status" value="1"/>
</dbReference>
<gene>
    <name evidence="2" type="ORF">SNAT2548_LOCUS25155</name>
</gene>
<comment type="caution">
    <text evidence="2">The sequence shown here is derived from an EMBL/GenBank/DDBJ whole genome shotgun (WGS) entry which is preliminary data.</text>
</comment>
<organism evidence="2 3">
    <name type="scientific">Symbiodinium natans</name>
    <dbReference type="NCBI Taxonomy" id="878477"/>
    <lineage>
        <taxon>Eukaryota</taxon>
        <taxon>Sar</taxon>
        <taxon>Alveolata</taxon>
        <taxon>Dinophyceae</taxon>
        <taxon>Suessiales</taxon>
        <taxon>Symbiodiniaceae</taxon>
        <taxon>Symbiodinium</taxon>
    </lineage>
</organism>
<dbReference type="OrthoDB" id="438939at2759"/>
<evidence type="ECO:0000256" key="1">
    <source>
        <dbReference type="SAM" id="Phobius"/>
    </source>
</evidence>
<keyword evidence="1" id="KW-1133">Transmembrane helix</keyword>
<evidence type="ECO:0000313" key="2">
    <source>
        <dbReference type="EMBL" id="CAE7456272.1"/>
    </source>
</evidence>
<reference evidence="2" key="1">
    <citation type="submission" date="2021-02" db="EMBL/GenBank/DDBJ databases">
        <authorList>
            <person name="Dougan E. K."/>
            <person name="Rhodes N."/>
            <person name="Thang M."/>
            <person name="Chan C."/>
        </authorList>
    </citation>
    <scope>NUCLEOTIDE SEQUENCE</scope>
</reference>
<dbReference type="PANTHER" id="PTHR35550:SF2">
    <property type="entry name" value="OS05G0401200 PROTEIN"/>
    <property type="match status" value="1"/>
</dbReference>
<dbReference type="EMBL" id="CAJNDS010002381">
    <property type="protein sequence ID" value="CAE7456272.1"/>
    <property type="molecule type" value="Genomic_DNA"/>
</dbReference>
<keyword evidence="1" id="KW-0812">Transmembrane</keyword>
<keyword evidence="3" id="KW-1185">Reference proteome</keyword>
<sequence length="830" mass="93320">MLYSQRHARAPSCIPNWSQEDAGGRSVLNKRLEEDVLNAKKVAWVDKALWDEFRTPALRSFFNRALPEPSALVLPKGALYTVYSVSPSRFESEDAESEKIRALHDLVGLRLEVIPGAQLYEWDQKEHSSTLRMAWPPREPDVAPAPSGEEDMLIHGELVPTSLRRLVVRAAGTQWHFDPQTEGDPLAIHEEQEEEHQLMQEYRFYIRRHLVRQKSNSSARAAPPALPNLRASSATWTSARVRFHAPAQPDWNRLDAVVAGGLRMPPALPYPVKAGPDGQHAQDPCIGWMLRSALKQNLFVLKPPGGGSHAQIFEQAIEQLNGRFEVGTDFFLVLQSSGKPVLPKDVRQEILQKFSAFKADLEELCFGNKVGAAQPALSPCSSVPDDEASSLDINEDSTGASFLVRRGCSTVYIKDTTLQTAFNGSRDWFELFYDDVFAPPKLFNFVIQWLVCASTHMVHFVASFTRIAEKHGFTLIRMPIAQLFPPPAPYWLFRFGNDRETDFDRLAFYPRRKISFPDRGDRTQLYTKLLRAWLAPPLDFHFVFATQKVAFEVEEVKAPLREKSHELFQRLKGWILCNADGLCLVALREDTAYWYENRLLLSDTRDSGVHEEKLERIEALRTKFYERTDEILAEEAMAKASAGSPGIFDINRQGPTAVSFQACAVFPEDYTLAAIFGAAGLALCTLPYLGFGLGALITLLGILFFVQAGRVRFVFDNEAFELRTLGTSEELEKPGENIVVGGQNRWKYSSFVNWEFFPKGLVEKGLPPVLVYFKENQTPSSEWSTGPGAAANSPEALEKGAVPGMVHFFPCICDAQQIKAEFERRGCKKL</sequence>
<dbReference type="Proteomes" id="UP000604046">
    <property type="component" value="Unassembled WGS sequence"/>
</dbReference>